<reference evidence="2" key="2">
    <citation type="submission" date="2020-11" db="EMBL/GenBank/DDBJ databases">
        <title>Description of novel Gluconobacter species.</title>
        <authorList>
            <person name="Cleenwerck I."/>
            <person name="Cnockaert M."/>
            <person name="Borremans W."/>
            <person name="Wieme A.D."/>
            <person name="De Vuyst L."/>
            <person name="Vandamme P."/>
        </authorList>
    </citation>
    <scope>NUCLEOTIDE SEQUENCE</scope>
    <source>
        <strain evidence="2">LMG 1745</strain>
    </source>
</reference>
<comment type="caution">
    <text evidence="2">The sequence shown here is derived from an EMBL/GenBank/DDBJ whole genome shotgun (WGS) entry which is preliminary data.</text>
</comment>
<name>A0ABR9YTK4_9PROT</name>
<accession>A0ABR9YTK4</accession>
<feature type="transmembrane region" description="Helical" evidence="1">
    <location>
        <begin position="135"/>
        <end position="164"/>
    </location>
</feature>
<dbReference type="EMBL" id="JABCQH010000002">
    <property type="protein sequence ID" value="MBF0887705.1"/>
    <property type="molecule type" value="Genomic_DNA"/>
</dbReference>
<sequence length="222" mass="23775">MSFASPSTDRRPTDALFPSTKKATLMNPLQIHLITAEATDTSAIVKGHVSGGVVGGQSGTVGMVHGRTDTILSTHIFYENRAYTLSQVNGKLPIRAGDRLLVLCRKTKTGEWGVLSVLNLSNGTSYRHSSGAIAIYLWAAAFLSLFTIFFGVGLVLAPLMLYLAGKFTFVTMPQIQAANARLTMIEALPPEARDASIADFNTSPPTSIARTPADILAGRHRT</sequence>
<keyword evidence="1" id="KW-0472">Membrane</keyword>
<keyword evidence="1" id="KW-0812">Transmembrane</keyword>
<dbReference type="RefSeq" id="WP_194261622.1">
    <property type="nucleotide sequence ID" value="NZ_JABCQH010000002.1"/>
</dbReference>
<dbReference type="Proteomes" id="UP000662701">
    <property type="component" value="Unassembled WGS sequence"/>
</dbReference>
<organism evidence="2 3">
    <name type="scientific">Gluconobacter cadivus</name>
    <dbReference type="NCBI Taxonomy" id="2728101"/>
    <lineage>
        <taxon>Bacteria</taxon>
        <taxon>Pseudomonadati</taxon>
        <taxon>Pseudomonadota</taxon>
        <taxon>Alphaproteobacteria</taxon>
        <taxon>Acetobacterales</taxon>
        <taxon>Acetobacteraceae</taxon>
        <taxon>Gluconobacter</taxon>
    </lineage>
</organism>
<protein>
    <submittedName>
        <fullName evidence="2">Uncharacterized protein</fullName>
    </submittedName>
</protein>
<evidence type="ECO:0000313" key="2">
    <source>
        <dbReference type="EMBL" id="MBF0887705.1"/>
    </source>
</evidence>
<gene>
    <name evidence="2" type="ORF">HKD19_03960</name>
</gene>
<keyword evidence="3" id="KW-1185">Reference proteome</keyword>
<reference evidence="2" key="1">
    <citation type="submission" date="2020-04" db="EMBL/GenBank/DDBJ databases">
        <authorList>
            <person name="Sombolestani A."/>
        </authorList>
    </citation>
    <scope>NUCLEOTIDE SEQUENCE</scope>
    <source>
        <strain evidence="2">LMG 1745</strain>
    </source>
</reference>
<evidence type="ECO:0000313" key="3">
    <source>
        <dbReference type="Proteomes" id="UP000662701"/>
    </source>
</evidence>
<keyword evidence="1" id="KW-1133">Transmembrane helix</keyword>
<proteinExistence type="predicted"/>
<evidence type="ECO:0000256" key="1">
    <source>
        <dbReference type="SAM" id="Phobius"/>
    </source>
</evidence>